<evidence type="ECO:0000313" key="3">
    <source>
        <dbReference type="EMBL" id="KTG08967.1"/>
    </source>
</evidence>
<dbReference type="EMBL" id="LOPU01000029">
    <property type="protein sequence ID" value="KTG08967.1"/>
    <property type="molecule type" value="Genomic_DNA"/>
</dbReference>
<dbReference type="PIRSF" id="PIRSF018671">
    <property type="entry name" value="UCP018671"/>
    <property type="match status" value="1"/>
</dbReference>
<dbReference type="RefSeq" id="WP_058582120.1">
    <property type="nucleotide sequence ID" value="NZ_LOPU01000029.1"/>
</dbReference>
<keyword evidence="1" id="KW-1133">Transmembrane helix</keyword>
<evidence type="ECO:0000313" key="4">
    <source>
        <dbReference type="Proteomes" id="UP000054387"/>
    </source>
</evidence>
<keyword evidence="1" id="KW-0812">Transmembrane</keyword>
<sequence length="349" mass="37902">MSSETDWRLLVPAPLRALPADLVAVIVFVCATAGAALLPIVDETPLRLVLGLPFVLFVPGYAFIAALFPEAGTGPKDENWEGVGESAEGIDGLERVALSFGTSIAISPLIGLVLNFTPWGIRLVPIVVSLSAFTLVVTAVAAQRRQALSVDERFEVPYQTWIAAAKTELLYPNTKTDAILNVVLAASVITAAASVGYAVAVPKEGESFSELYLLTENADNELVADDYPANLTQGEPASLYVGIGNQEHEPVNYTLLVELQRVSISNNSTTVVEKQRIHRLETRLAHNETWHHNHTVQPQLTGKRLRLTYLLYKSDPPAEPTIENAYQETHLWVNVTQSNTPSNSTKIAA</sequence>
<dbReference type="OrthoDB" id="82282at2157"/>
<organism evidence="3 4">
    <name type="scientific">Haloprofundus marisrubri</name>
    <dbReference type="NCBI Taxonomy" id="1514971"/>
    <lineage>
        <taxon>Archaea</taxon>
        <taxon>Methanobacteriati</taxon>
        <taxon>Methanobacteriota</taxon>
        <taxon>Stenosarchaea group</taxon>
        <taxon>Halobacteria</taxon>
        <taxon>Halobacteriales</taxon>
        <taxon>Haloferacaceae</taxon>
        <taxon>Haloprofundus</taxon>
    </lineage>
</organism>
<dbReference type="InterPro" id="IPR011674">
    <property type="entry name" value="DUF1616"/>
</dbReference>
<keyword evidence="4" id="KW-1185">Reference proteome</keyword>
<gene>
    <name evidence="3" type="ORF">AUR64_14255</name>
</gene>
<name>A0A0W1R776_9EURY</name>
<dbReference type="Pfam" id="PF07760">
    <property type="entry name" value="DUF1616"/>
    <property type="match status" value="1"/>
</dbReference>
<feature type="domain" description="DUF1616" evidence="2">
    <location>
        <begin position="25"/>
        <end position="334"/>
    </location>
</feature>
<protein>
    <recommendedName>
        <fullName evidence="2">DUF1616 domain-containing protein</fullName>
    </recommendedName>
</protein>
<dbReference type="Proteomes" id="UP000054387">
    <property type="component" value="Unassembled WGS sequence"/>
</dbReference>
<feature type="transmembrane region" description="Helical" evidence="1">
    <location>
        <begin position="48"/>
        <end position="68"/>
    </location>
</feature>
<feature type="transmembrane region" description="Helical" evidence="1">
    <location>
        <begin position="178"/>
        <end position="200"/>
    </location>
</feature>
<reference evidence="3 4" key="1">
    <citation type="submission" date="2015-12" db="EMBL/GenBank/DDBJ databases">
        <title>Haloprofundus marisrubri gen. nov., sp. nov., an extremely halophilic archaeon isolated from the Discovery deep brine-seawater interface in the Red Sea.</title>
        <authorList>
            <person name="Zhang G."/>
            <person name="Stingl U."/>
            <person name="Rashid M."/>
        </authorList>
    </citation>
    <scope>NUCLEOTIDE SEQUENCE [LARGE SCALE GENOMIC DNA]</scope>
    <source>
        <strain evidence="3 4">SB9</strain>
    </source>
</reference>
<dbReference type="InterPro" id="IPR014495">
    <property type="entry name" value="UCP018671"/>
</dbReference>
<evidence type="ECO:0000259" key="2">
    <source>
        <dbReference type="Pfam" id="PF07760"/>
    </source>
</evidence>
<comment type="caution">
    <text evidence="3">The sequence shown here is derived from an EMBL/GenBank/DDBJ whole genome shotgun (WGS) entry which is preliminary data.</text>
</comment>
<dbReference type="STRING" id="1514971.AUR64_14255"/>
<proteinExistence type="predicted"/>
<accession>A0A0W1R776</accession>
<feature type="transmembrane region" description="Helical" evidence="1">
    <location>
        <begin position="123"/>
        <end position="142"/>
    </location>
</feature>
<feature type="transmembrane region" description="Helical" evidence="1">
    <location>
        <begin position="20"/>
        <end position="41"/>
    </location>
</feature>
<keyword evidence="1" id="KW-0472">Membrane</keyword>
<evidence type="ECO:0000256" key="1">
    <source>
        <dbReference type="SAM" id="Phobius"/>
    </source>
</evidence>
<dbReference type="AlphaFoldDB" id="A0A0W1R776"/>